<comment type="similarity">
    <text evidence="3">Belongs to the complex I NDUFB11 subunit family.</text>
</comment>
<accession>J4UIG6</accession>
<keyword evidence="13 18" id="KW-0472">Membrane</keyword>
<gene>
    <name evidence="19" type="ORF">A1Q1_07237</name>
</gene>
<dbReference type="VEuPathDB" id="FungiDB:A1Q1_07237"/>
<comment type="function">
    <text evidence="1">Accessory subunit of the mitochondrial membrane respiratory chain NADH dehydrogenase (Complex I), that is believed not to be involved in catalysis. Complex I functions in the transfer of electrons from NADH to the respiratory chain. The immediate electron acceptor for the enzyme is believed to be ubiquinone.</text>
</comment>
<evidence type="ECO:0000256" key="12">
    <source>
        <dbReference type="ARBA" id="ARBA00023128"/>
    </source>
</evidence>
<proteinExistence type="inferred from homology"/>
<dbReference type="PANTHER" id="PTHR40637">
    <property type="entry name" value="ESSS SUBUNIT OF NADH:UBIQUINONE OXIDOREDUCTASE (COMPLEX I) PROTEIN"/>
    <property type="match status" value="1"/>
</dbReference>
<feature type="compositionally biased region" description="Basic and acidic residues" evidence="17">
    <location>
        <begin position="40"/>
        <end position="51"/>
    </location>
</feature>
<comment type="caution">
    <text evidence="19">The sequence shown here is derived from an EMBL/GenBank/DDBJ whole genome shotgun (WGS) entry which is preliminary data.</text>
</comment>
<dbReference type="HOGENOM" id="CLU_781158_0_0_1"/>
<evidence type="ECO:0000256" key="10">
    <source>
        <dbReference type="ARBA" id="ARBA00022982"/>
    </source>
</evidence>
<dbReference type="OrthoDB" id="2147978at2759"/>
<dbReference type="Pfam" id="PF10183">
    <property type="entry name" value="ESSS"/>
    <property type="match status" value="1"/>
</dbReference>
<keyword evidence="8" id="KW-0999">Mitochondrion inner membrane</keyword>
<evidence type="ECO:0000256" key="13">
    <source>
        <dbReference type="ARBA" id="ARBA00023136"/>
    </source>
</evidence>
<evidence type="ECO:0000256" key="14">
    <source>
        <dbReference type="ARBA" id="ARBA00030753"/>
    </source>
</evidence>
<dbReference type="Proteomes" id="UP000002748">
    <property type="component" value="Unassembled WGS sequence"/>
</dbReference>
<sequence length="355" mass="39791">MLGQPALRLARPALRAQRRYASHGPTYNQPSGYVFGEQGEDTRKDSDGRQRGRWDALGVEVGAVVDSPQRTPLAGNCVTHTFASPHQPKRRSISHEVPPTCLCARLVGVGDFEDGHFDNIEVLVRLSESGLSEVECTCATLVVARHSHRVVAQILRSRRSLMRAKLISLLELTPDPQGPEAPTRVVGHVWIESRTPQRASARCTAARRRSCVSPNCDPCHLDKDGRCGADIFRSRHAVTVPRSMLRHDKRGSSLFVVARSRRWDQLRLQGAVNHTRLPLEVIDCYPHDDVYGLFVSRKADHHRTLFYVGMFGGMALATVVYIYKPDTSIQTWALQEAKARMDARGEKYEYNKPPQ</sequence>
<evidence type="ECO:0000256" key="2">
    <source>
        <dbReference type="ARBA" id="ARBA00004434"/>
    </source>
</evidence>
<evidence type="ECO:0000256" key="16">
    <source>
        <dbReference type="ARBA" id="ARBA00046528"/>
    </source>
</evidence>
<dbReference type="GeneID" id="25990749"/>
<dbReference type="RefSeq" id="XP_014182948.1">
    <property type="nucleotide sequence ID" value="XM_014327473.1"/>
</dbReference>
<evidence type="ECO:0000256" key="9">
    <source>
        <dbReference type="ARBA" id="ARBA00022946"/>
    </source>
</evidence>
<evidence type="ECO:0000256" key="18">
    <source>
        <dbReference type="SAM" id="Phobius"/>
    </source>
</evidence>
<evidence type="ECO:0000256" key="17">
    <source>
        <dbReference type="SAM" id="MobiDB-lite"/>
    </source>
</evidence>
<keyword evidence="12" id="KW-0496">Mitochondrion</keyword>
<evidence type="ECO:0000313" key="19">
    <source>
        <dbReference type="EMBL" id="EJT51475.1"/>
    </source>
</evidence>
<keyword evidence="11 18" id="KW-1133">Transmembrane helix</keyword>
<reference evidence="19 20" key="1">
    <citation type="journal article" date="2012" name="Eukaryot. Cell">
        <title>Draft genome sequence of CBS 2479, the standard type strain of Trichosporon asahii.</title>
        <authorList>
            <person name="Yang R.Y."/>
            <person name="Li H.T."/>
            <person name="Zhu H."/>
            <person name="Zhou G.P."/>
            <person name="Wang M."/>
            <person name="Wang L."/>
        </authorList>
    </citation>
    <scope>NUCLEOTIDE SEQUENCE [LARGE SCALE GENOMIC DNA]</scope>
    <source>
        <strain evidence="20">ATCC 90039 / CBS 2479 / JCM 2466 / KCTC 7840 / NCYC 2677 / UAMH 7654</strain>
    </source>
</reference>
<keyword evidence="6" id="KW-0679">Respiratory chain</keyword>
<evidence type="ECO:0000256" key="6">
    <source>
        <dbReference type="ARBA" id="ARBA00022660"/>
    </source>
</evidence>
<evidence type="ECO:0000256" key="11">
    <source>
        <dbReference type="ARBA" id="ARBA00022989"/>
    </source>
</evidence>
<keyword evidence="10" id="KW-0249">Electron transport</keyword>
<evidence type="ECO:0000256" key="4">
    <source>
        <dbReference type="ARBA" id="ARBA00018632"/>
    </source>
</evidence>
<evidence type="ECO:0000256" key="5">
    <source>
        <dbReference type="ARBA" id="ARBA00022448"/>
    </source>
</evidence>
<evidence type="ECO:0000313" key="20">
    <source>
        <dbReference type="Proteomes" id="UP000002748"/>
    </source>
</evidence>
<evidence type="ECO:0000256" key="15">
    <source>
        <dbReference type="ARBA" id="ARBA00031387"/>
    </source>
</evidence>
<dbReference type="GO" id="GO:0005743">
    <property type="term" value="C:mitochondrial inner membrane"/>
    <property type="evidence" value="ECO:0007669"/>
    <property type="project" value="UniProtKB-SubCell"/>
</dbReference>
<dbReference type="InterPro" id="IPR019329">
    <property type="entry name" value="NADH_UbQ_OxRdtase_ESSS_su"/>
</dbReference>
<keyword evidence="5" id="KW-0813">Transport</keyword>
<evidence type="ECO:0000256" key="8">
    <source>
        <dbReference type="ARBA" id="ARBA00022792"/>
    </source>
</evidence>
<name>J4UIG6_TRIAS</name>
<feature type="region of interest" description="Disordered" evidence="17">
    <location>
        <begin position="21"/>
        <end position="51"/>
    </location>
</feature>
<evidence type="ECO:0000256" key="1">
    <source>
        <dbReference type="ARBA" id="ARBA00003195"/>
    </source>
</evidence>
<evidence type="ECO:0000256" key="7">
    <source>
        <dbReference type="ARBA" id="ARBA00022692"/>
    </source>
</evidence>
<feature type="transmembrane region" description="Helical" evidence="18">
    <location>
        <begin position="304"/>
        <end position="323"/>
    </location>
</feature>
<dbReference type="AlphaFoldDB" id="J4UIG6"/>
<keyword evidence="9" id="KW-0809">Transit peptide</keyword>
<organism evidence="19 20">
    <name type="scientific">Trichosporon asahii var. asahii (strain ATCC 90039 / CBS 2479 / JCM 2466 / KCTC 7840 / NBRC 103889/ NCYC 2677 / UAMH 7654)</name>
    <name type="common">Yeast</name>
    <dbReference type="NCBI Taxonomy" id="1186058"/>
    <lineage>
        <taxon>Eukaryota</taxon>
        <taxon>Fungi</taxon>
        <taxon>Dikarya</taxon>
        <taxon>Basidiomycota</taxon>
        <taxon>Agaricomycotina</taxon>
        <taxon>Tremellomycetes</taxon>
        <taxon>Trichosporonales</taxon>
        <taxon>Trichosporonaceae</taxon>
        <taxon>Trichosporon</taxon>
    </lineage>
</organism>
<protein>
    <recommendedName>
        <fullName evidence="4">NADH dehydrogenase [ubiquinone] 1 beta subcomplex subunit 11, mitochondrial</fullName>
    </recommendedName>
    <alternativeName>
        <fullName evidence="15">Complex I-ESSS</fullName>
    </alternativeName>
    <alternativeName>
        <fullName evidence="14">NADH-ubiquinone oxidoreductase ESSS subunit</fullName>
    </alternativeName>
</protein>
<evidence type="ECO:0000256" key="3">
    <source>
        <dbReference type="ARBA" id="ARBA00008915"/>
    </source>
</evidence>
<comment type="subunit">
    <text evidence="16">Complex I is composed of 45 different subunits. Interacts with BCAP31.</text>
</comment>
<keyword evidence="7 18" id="KW-0812">Transmembrane</keyword>
<dbReference type="PANTHER" id="PTHR40637:SF1">
    <property type="entry name" value="ESSS SUBUNIT OF NADH:UBIQUINONE OXIDOREDUCTASE (COMPLEX I) PROTEIN"/>
    <property type="match status" value="1"/>
</dbReference>
<dbReference type="EMBL" id="ALBS01000054">
    <property type="protein sequence ID" value="EJT51475.1"/>
    <property type="molecule type" value="Genomic_DNA"/>
</dbReference>
<comment type="subcellular location">
    <subcellularLocation>
        <location evidence="2">Mitochondrion inner membrane</location>
        <topology evidence="2">Single-pass membrane protein</topology>
    </subcellularLocation>
</comment>
<dbReference type="KEGG" id="tasa:A1Q1_07237"/>